<evidence type="ECO:0000256" key="16">
    <source>
        <dbReference type="ARBA" id="ARBA00023136"/>
    </source>
</evidence>
<keyword evidence="15 18" id="KW-0408">Iron</keyword>
<evidence type="ECO:0000256" key="7">
    <source>
        <dbReference type="ARBA" id="ARBA00022475"/>
    </source>
</evidence>
<keyword evidence="16 19" id="KW-0472">Membrane</keyword>
<evidence type="ECO:0000256" key="19">
    <source>
        <dbReference type="SAM" id="Phobius"/>
    </source>
</evidence>
<dbReference type="Pfam" id="PF01127">
    <property type="entry name" value="Sdh_cyt"/>
    <property type="match status" value="1"/>
</dbReference>
<evidence type="ECO:0000256" key="2">
    <source>
        <dbReference type="ARBA" id="ARBA00004429"/>
    </source>
</evidence>
<dbReference type="PANTHER" id="PTHR10978:SF5">
    <property type="entry name" value="SUCCINATE DEHYDROGENASE CYTOCHROME B560 SUBUNIT, MITOCHONDRIAL"/>
    <property type="match status" value="1"/>
</dbReference>
<evidence type="ECO:0000313" key="21">
    <source>
        <dbReference type="Proteomes" id="UP000501602"/>
    </source>
</evidence>
<dbReference type="KEGG" id="fes:HER31_03320"/>
<dbReference type="RefSeq" id="WP_168659259.1">
    <property type="nucleotide sequence ID" value="NZ_CP051180.1"/>
</dbReference>
<evidence type="ECO:0000256" key="9">
    <source>
        <dbReference type="ARBA" id="ARBA00022532"/>
    </source>
</evidence>
<evidence type="ECO:0000256" key="5">
    <source>
        <dbReference type="ARBA" id="ARBA00020076"/>
    </source>
</evidence>
<accession>A0A6H1UAY6</accession>
<keyword evidence="9" id="KW-0816">Tricarboxylic acid cycle</keyword>
<comment type="cofactor">
    <cofactor evidence="18">
        <name>heme</name>
        <dbReference type="ChEBI" id="CHEBI:30413"/>
    </cofactor>
    <text evidence="18">The heme is bound between the two transmembrane subunits.</text>
</comment>
<keyword evidence="12 18" id="KW-0479">Metal-binding</keyword>
<evidence type="ECO:0000256" key="1">
    <source>
        <dbReference type="ARBA" id="ARBA00004050"/>
    </source>
</evidence>
<dbReference type="InterPro" id="IPR018495">
    <property type="entry name" value="Succ_DH_cyt_bsu_CS"/>
</dbReference>
<dbReference type="EMBL" id="CP051180">
    <property type="protein sequence ID" value="QIZ75998.1"/>
    <property type="molecule type" value="Genomic_DNA"/>
</dbReference>
<keyword evidence="7" id="KW-1003">Cell membrane</keyword>
<dbReference type="GO" id="GO:0046872">
    <property type="term" value="F:metal ion binding"/>
    <property type="evidence" value="ECO:0007669"/>
    <property type="project" value="UniProtKB-KW"/>
</dbReference>
<comment type="function">
    <text evidence="1">Membrane-anchoring subunit of succinate dehydrogenase (SDH).</text>
</comment>
<dbReference type="Gene3D" id="1.20.1300.10">
    <property type="entry name" value="Fumarate reductase/succinate dehydrogenase, transmembrane subunit"/>
    <property type="match status" value="1"/>
</dbReference>
<evidence type="ECO:0000256" key="4">
    <source>
        <dbReference type="ARBA" id="ARBA00007244"/>
    </source>
</evidence>
<feature type="transmembrane region" description="Helical" evidence="19">
    <location>
        <begin position="71"/>
        <end position="92"/>
    </location>
</feature>
<evidence type="ECO:0000256" key="17">
    <source>
        <dbReference type="ARBA" id="ARBA00025912"/>
    </source>
</evidence>
<dbReference type="PIRSF" id="PIRSF000178">
    <property type="entry name" value="SDH_cyt_b560"/>
    <property type="match status" value="1"/>
</dbReference>
<keyword evidence="8" id="KW-0997">Cell inner membrane</keyword>
<dbReference type="GO" id="GO:0006099">
    <property type="term" value="P:tricarboxylic acid cycle"/>
    <property type="evidence" value="ECO:0007669"/>
    <property type="project" value="UniProtKB-KW"/>
</dbReference>
<keyword evidence="10 18" id="KW-0349">Heme</keyword>
<keyword evidence="14 19" id="KW-1133">Transmembrane helix</keyword>
<comment type="similarity">
    <text evidence="4">Belongs to the cytochrome b560 family.</text>
</comment>
<evidence type="ECO:0000256" key="10">
    <source>
        <dbReference type="ARBA" id="ARBA00022617"/>
    </source>
</evidence>
<gene>
    <name evidence="20" type="primary">sdhC</name>
    <name evidence="20" type="ORF">HER31_03320</name>
</gene>
<keyword evidence="6" id="KW-0813">Transport</keyword>
<reference evidence="20 21" key="1">
    <citation type="submission" date="2020-04" db="EMBL/GenBank/DDBJ databases">
        <title>Ferrimonas sp. S7 isolated from sea water.</title>
        <authorList>
            <person name="Bae S.S."/>
            <person name="Baek K."/>
        </authorList>
    </citation>
    <scope>NUCLEOTIDE SEQUENCE [LARGE SCALE GENOMIC DNA]</scope>
    <source>
        <strain evidence="20 21">S7</strain>
    </source>
</reference>
<feature type="binding site" description="axial binding residue" evidence="18">
    <location>
        <position position="87"/>
    </location>
    <ligand>
        <name>heme</name>
        <dbReference type="ChEBI" id="CHEBI:30413"/>
        <note>ligand shared with second transmembrane subunit</note>
    </ligand>
    <ligandPart>
        <name>Fe</name>
        <dbReference type="ChEBI" id="CHEBI:18248"/>
    </ligandPart>
</feature>
<evidence type="ECO:0000256" key="8">
    <source>
        <dbReference type="ARBA" id="ARBA00022519"/>
    </source>
</evidence>
<dbReference type="InterPro" id="IPR000701">
    <property type="entry name" value="SuccDH_FuR_B_TM-su"/>
</dbReference>
<comment type="pathway">
    <text evidence="3">Carbohydrate metabolism; tricarboxylic acid cycle.</text>
</comment>
<evidence type="ECO:0000256" key="6">
    <source>
        <dbReference type="ARBA" id="ARBA00022448"/>
    </source>
</evidence>
<evidence type="ECO:0000256" key="3">
    <source>
        <dbReference type="ARBA" id="ARBA00005163"/>
    </source>
</evidence>
<evidence type="ECO:0000256" key="13">
    <source>
        <dbReference type="ARBA" id="ARBA00022982"/>
    </source>
</evidence>
<proteinExistence type="inferred from homology"/>
<dbReference type="InterPro" id="IPR034804">
    <property type="entry name" value="SQR/QFR_C/D"/>
</dbReference>
<evidence type="ECO:0000256" key="11">
    <source>
        <dbReference type="ARBA" id="ARBA00022692"/>
    </source>
</evidence>
<protein>
    <recommendedName>
        <fullName evidence="5">Succinate dehydrogenase cytochrome b556 subunit</fullName>
    </recommendedName>
</protein>
<evidence type="ECO:0000256" key="12">
    <source>
        <dbReference type="ARBA" id="ARBA00022723"/>
    </source>
</evidence>
<name>A0A6H1UAY6_9GAMM</name>
<sequence>MELSEQNVNKQRPVYLDLNQIQFPATAIASILHRVAGVVMFGALAVLLWLLATSLQSEAGFNYVVDLFDGFLFKLILWAILIAFSYHLCAGIRHLMMDMGYFEDSMESGNKSAQVSMAVTAVMAVIAGIWLW</sequence>
<dbReference type="Proteomes" id="UP000501602">
    <property type="component" value="Chromosome"/>
</dbReference>
<comment type="subcellular location">
    <subcellularLocation>
        <location evidence="2">Cell inner membrane</location>
        <topology evidence="2">Multi-pass membrane protein</topology>
    </subcellularLocation>
</comment>
<feature type="transmembrane region" description="Helical" evidence="19">
    <location>
        <begin position="113"/>
        <end position="131"/>
    </location>
</feature>
<keyword evidence="21" id="KW-1185">Reference proteome</keyword>
<keyword evidence="13" id="KW-0249">Electron transport</keyword>
<dbReference type="CDD" id="cd03499">
    <property type="entry name" value="SQR_TypeC_SdhC"/>
    <property type="match status" value="1"/>
</dbReference>
<keyword evidence="11 19" id="KW-0812">Transmembrane</keyword>
<evidence type="ECO:0000256" key="14">
    <source>
        <dbReference type="ARBA" id="ARBA00022989"/>
    </source>
</evidence>
<dbReference type="FunFam" id="1.20.1300.10:FF:000005">
    <property type="entry name" value="Succinate dehydrogenase cytochrome b556 subunit"/>
    <property type="match status" value="1"/>
</dbReference>
<evidence type="ECO:0000256" key="15">
    <source>
        <dbReference type="ARBA" id="ARBA00023004"/>
    </source>
</evidence>
<comment type="subunit">
    <text evidence="17">Part of an enzyme complex containing four subunits: a flavoprotein, an iron-sulfur protein, plus two membrane-anchoring proteins, SdhC and SdhD. The complex can form homotrimers.</text>
</comment>
<dbReference type="AlphaFoldDB" id="A0A6H1UAY6"/>
<dbReference type="NCBIfam" id="TIGR02970">
    <property type="entry name" value="succ_dehyd_cytB"/>
    <property type="match status" value="1"/>
</dbReference>
<dbReference type="InterPro" id="IPR014314">
    <property type="entry name" value="Succ_DH_cytb556"/>
</dbReference>
<dbReference type="GO" id="GO:0009055">
    <property type="term" value="F:electron transfer activity"/>
    <property type="evidence" value="ECO:0007669"/>
    <property type="project" value="InterPro"/>
</dbReference>
<evidence type="ECO:0000256" key="18">
    <source>
        <dbReference type="PIRSR" id="PIRSR000178-1"/>
    </source>
</evidence>
<dbReference type="GO" id="GO:0005886">
    <property type="term" value="C:plasma membrane"/>
    <property type="evidence" value="ECO:0007669"/>
    <property type="project" value="UniProtKB-SubCell"/>
</dbReference>
<dbReference type="PROSITE" id="PS01001">
    <property type="entry name" value="SDH_CYT_2"/>
    <property type="match status" value="1"/>
</dbReference>
<dbReference type="SUPFAM" id="SSF81343">
    <property type="entry name" value="Fumarate reductase respiratory complex transmembrane subunits"/>
    <property type="match status" value="1"/>
</dbReference>
<dbReference type="PANTHER" id="PTHR10978">
    <property type="entry name" value="SUCCINATE DEHYDROGENASE CYTOCHROME B560 SUBUNIT"/>
    <property type="match status" value="1"/>
</dbReference>
<organism evidence="20 21">
    <name type="scientific">Ferrimonas lipolytica</name>
    <dbReference type="NCBI Taxonomy" id="2724191"/>
    <lineage>
        <taxon>Bacteria</taxon>
        <taxon>Pseudomonadati</taxon>
        <taxon>Pseudomonadota</taxon>
        <taxon>Gammaproteobacteria</taxon>
        <taxon>Alteromonadales</taxon>
        <taxon>Ferrimonadaceae</taxon>
        <taxon>Ferrimonas</taxon>
    </lineage>
</organism>
<feature type="transmembrane region" description="Helical" evidence="19">
    <location>
        <begin position="31"/>
        <end position="51"/>
    </location>
</feature>
<evidence type="ECO:0000313" key="20">
    <source>
        <dbReference type="EMBL" id="QIZ75998.1"/>
    </source>
</evidence>